<gene>
    <name evidence="1" type="ORF">O181_014405</name>
</gene>
<dbReference type="EMBL" id="AVOT02003830">
    <property type="protein sequence ID" value="MBW0474690.1"/>
    <property type="molecule type" value="Genomic_DNA"/>
</dbReference>
<name>A0A9Q3C1T6_9BASI</name>
<reference evidence="1" key="1">
    <citation type="submission" date="2021-03" db="EMBL/GenBank/DDBJ databases">
        <title>Draft genome sequence of rust myrtle Austropuccinia psidii MF-1, a brazilian biotype.</title>
        <authorList>
            <person name="Quecine M.C."/>
            <person name="Pachon D.M.R."/>
            <person name="Bonatelli M.L."/>
            <person name="Correr F.H."/>
            <person name="Franceschini L.M."/>
            <person name="Leite T.F."/>
            <person name="Margarido G.R.A."/>
            <person name="Almeida C.A."/>
            <person name="Ferrarezi J.A."/>
            <person name="Labate C.A."/>
        </authorList>
    </citation>
    <scope>NUCLEOTIDE SEQUENCE</scope>
    <source>
        <strain evidence="1">MF-1</strain>
    </source>
</reference>
<keyword evidence="2" id="KW-1185">Reference proteome</keyword>
<evidence type="ECO:0000313" key="2">
    <source>
        <dbReference type="Proteomes" id="UP000765509"/>
    </source>
</evidence>
<dbReference type="AlphaFoldDB" id="A0A9Q3C1T6"/>
<sequence length="89" mass="10342">MKVCPPYFHSYLEEKWDKEEEPEEIETVPKVVPPAHQQYLDLLSKVKAEKLPPQRACDHHIELDSPLPPVGVIYSLSNLDSERLWAYIS</sequence>
<protein>
    <submittedName>
        <fullName evidence="1">Uncharacterized protein</fullName>
    </submittedName>
</protein>
<dbReference type="Proteomes" id="UP000765509">
    <property type="component" value="Unassembled WGS sequence"/>
</dbReference>
<organism evidence="1 2">
    <name type="scientific">Austropuccinia psidii MF-1</name>
    <dbReference type="NCBI Taxonomy" id="1389203"/>
    <lineage>
        <taxon>Eukaryota</taxon>
        <taxon>Fungi</taxon>
        <taxon>Dikarya</taxon>
        <taxon>Basidiomycota</taxon>
        <taxon>Pucciniomycotina</taxon>
        <taxon>Pucciniomycetes</taxon>
        <taxon>Pucciniales</taxon>
        <taxon>Sphaerophragmiaceae</taxon>
        <taxon>Austropuccinia</taxon>
    </lineage>
</organism>
<comment type="caution">
    <text evidence="1">The sequence shown here is derived from an EMBL/GenBank/DDBJ whole genome shotgun (WGS) entry which is preliminary data.</text>
</comment>
<evidence type="ECO:0000313" key="1">
    <source>
        <dbReference type="EMBL" id="MBW0474690.1"/>
    </source>
</evidence>
<accession>A0A9Q3C1T6</accession>
<proteinExistence type="predicted"/>